<organism evidence="11 12">
    <name type="scientific">Lutimonas vermicola</name>
    <dbReference type="NCBI Taxonomy" id="414288"/>
    <lineage>
        <taxon>Bacteria</taxon>
        <taxon>Pseudomonadati</taxon>
        <taxon>Bacteroidota</taxon>
        <taxon>Flavobacteriia</taxon>
        <taxon>Flavobacteriales</taxon>
        <taxon>Flavobacteriaceae</taxon>
        <taxon>Lutimonas</taxon>
    </lineage>
</organism>
<protein>
    <recommendedName>
        <fullName evidence="7">Galactokinase</fullName>
        <ecNumber evidence="7">2.7.1.6</ecNumber>
    </recommendedName>
</protein>
<sequence length="381" mass="42100">MLKKQVASFFQKAFGTKPMMVFSPGRLNIIGEHTDYNEGFVFPAAIDKGIFAAFGDSKNEKCVVHALDMDESYEFDLNHISPLENGGWKNYVLGVVQGILDAGKKVKPFYLVLRGDIPEGAGLSSSAALENAVVYGLNEIQQLGLTKTEMILISQKAEHEFVGVKCGIMDQFASMFGQKNKALLLDCRSISAKEFSIDLQDYQILLINTNVKHSLADSAYNNRREVCEKVAGLLRIKALRDATAAELFTVSDVLDEEEYQMALYVIEENQRVQQAGLAMQENDIPALGRLIYASHHGLQHQYKVSCEELDFLVDLAKGVPEIAGSRMMGGGFGGCTITIIKKNAVQDFKEKATLAYRNKFERDCSVYEVSLSEGTHLLAPG</sequence>
<keyword evidence="6" id="KW-0119">Carbohydrate metabolism</keyword>
<feature type="domain" description="GHMP kinase N-terminal" evidence="8">
    <location>
        <begin position="90"/>
        <end position="178"/>
    </location>
</feature>
<evidence type="ECO:0000256" key="4">
    <source>
        <dbReference type="ARBA" id="ARBA00022777"/>
    </source>
</evidence>
<keyword evidence="6" id="KW-0299">Galactose metabolism</keyword>
<evidence type="ECO:0000256" key="6">
    <source>
        <dbReference type="ARBA" id="ARBA00023144"/>
    </source>
</evidence>
<dbReference type="Gene3D" id="3.30.230.10">
    <property type="match status" value="1"/>
</dbReference>
<dbReference type="GO" id="GO:0004335">
    <property type="term" value="F:galactokinase activity"/>
    <property type="evidence" value="ECO:0007669"/>
    <property type="project" value="UniProtKB-EC"/>
</dbReference>
<dbReference type="InterPro" id="IPR006206">
    <property type="entry name" value="Mevalonate/galactokinase"/>
</dbReference>
<keyword evidence="2 11" id="KW-0808">Transferase</keyword>
<keyword evidence="5" id="KW-0067">ATP-binding</keyword>
<dbReference type="InterPro" id="IPR000705">
    <property type="entry name" value="Galactokinase"/>
</dbReference>
<dbReference type="PANTHER" id="PTHR10457">
    <property type="entry name" value="MEVALONATE KINASE/GALACTOKINASE"/>
    <property type="match status" value="1"/>
</dbReference>
<proteinExistence type="inferred from homology"/>
<comment type="caution">
    <text evidence="11">The sequence shown here is derived from an EMBL/GenBank/DDBJ whole genome shotgun (WGS) entry which is preliminary data.</text>
</comment>
<evidence type="ECO:0000313" key="11">
    <source>
        <dbReference type="EMBL" id="MEL4455284.1"/>
    </source>
</evidence>
<dbReference type="EMBL" id="JBCDNA010000001">
    <property type="protein sequence ID" value="MEL4455284.1"/>
    <property type="molecule type" value="Genomic_DNA"/>
</dbReference>
<comment type="similarity">
    <text evidence="1">Belongs to the GHMP kinase family. GalK subfamily.</text>
</comment>
<keyword evidence="3" id="KW-0547">Nucleotide-binding</keyword>
<feature type="domain" description="Galactokinase N-terminal" evidence="10">
    <location>
        <begin position="9"/>
        <end position="54"/>
    </location>
</feature>
<dbReference type="PROSITE" id="PS00106">
    <property type="entry name" value="GALACTOKINASE"/>
    <property type="match status" value="1"/>
</dbReference>
<dbReference type="PANTHER" id="PTHR10457:SF7">
    <property type="entry name" value="GALACTOKINASE-RELATED"/>
    <property type="match status" value="1"/>
</dbReference>
<evidence type="ECO:0000256" key="2">
    <source>
        <dbReference type="ARBA" id="ARBA00022679"/>
    </source>
</evidence>
<dbReference type="InterPro" id="IPR019741">
    <property type="entry name" value="Galactokinase_CS"/>
</dbReference>
<evidence type="ECO:0000256" key="7">
    <source>
        <dbReference type="NCBIfam" id="TIGR00131"/>
    </source>
</evidence>
<dbReference type="Pfam" id="PF08544">
    <property type="entry name" value="GHMP_kinases_C"/>
    <property type="match status" value="1"/>
</dbReference>
<dbReference type="SUPFAM" id="SSF55060">
    <property type="entry name" value="GHMP Kinase, C-terminal domain"/>
    <property type="match status" value="1"/>
</dbReference>
<dbReference type="Pfam" id="PF10509">
    <property type="entry name" value="GalKase_gal_bdg"/>
    <property type="match status" value="1"/>
</dbReference>
<evidence type="ECO:0000259" key="8">
    <source>
        <dbReference type="Pfam" id="PF00288"/>
    </source>
</evidence>
<feature type="domain" description="GHMP kinase C-terminal" evidence="9">
    <location>
        <begin position="278"/>
        <end position="354"/>
    </location>
</feature>
<evidence type="ECO:0000256" key="5">
    <source>
        <dbReference type="ARBA" id="ARBA00022840"/>
    </source>
</evidence>
<dbReference type="InterPro" id="IPR036554">
    <property type="entry name" value="GHMP_kinase_C_sf"/>
</dbReference>
<dbReference type="PRINTS" id="PR00959">
    <property type="entry name" value="MEVGALKINASE"/>
</dbReference>
<dbReference type="InterPro" id="IPR006204">
    <property type="entry name" value="GHMP_kinase_N_dom"/>
</dbReference>
<dbReference type="RefSeq" id="WP_342159096.1">
    <property type="nucleotide sequence ID" value="NZ_JBCDNA010000001.1"/>
</dbReference>
<dbReference type="PIRSF" id="PIRSF000530">
    <property type="entry name" value="Galactokinase"/>
    <property type="match status" value="1"/>
</dbReference>
<name>A0ABU9KYK5_9FLAO</name>
<dbReference type="PROSITE" id="PS00627">
    <property type="entry name" value="GHMP_KINASES_ATP"/>
    <property type="match status" value="1"/>
</dbReference>
<evidence type="ECO:0000256" key="1">
    <source>
        <dbReference type="ARBA" id="ARBA00006566"/>
    </source>
</evidence>
<dbReference type="Proteomes" id="UP001474120">
    <property type="component" value="Unassembled WGS sequence"/>
</dbReference>
<dbReference type="InterPro" id="IPR020568">
    <property type="entry name" value="Ribosomal_Su5_D2-typ_SF"/>
</dbReference>
<dbReference type="PRINTS" id="PR00473">
    <property type="entry name" value="GALCTOKINASE"/>
</dbReference>
<evidence type="ECO:0000259" key="10">
    <source>
        <dbReference type="Pfam" id="PF10509"/>
    </source>
</evidence>
<gene>
    <name evidence="11" type="primary">galK</name>
    <name evidence="11" type="ORF">AABB81_05215</name>
</gene>
<accession>A0ABU9KYK5</accession>
<evidence type="ECO:0000313" key="12">
    <source>
        <dbReference type="Proteomes" id="UP001474120"/>
    </source>
</evidence>
<dbReference type="NCBIfam" id="TIGR00131">
    <property type="entry name" value="gal_kin"/>
    <property type="match status" value="1"/>
</dbReference>
<keyword evidence="12" id="KW-1185">Reference proteome</keyword>
<dbReference type="Gene3D" id="3.30.70.890">
    <property type="entry name" value="GHMP kinase, C-terminal domain"/>
    <property type="match status" value="1"/>
</dbReference>
<dbReference type="Pfam" id="PF00288">
    <property type="entry name" value="GHMP_kinases_N"/>
    <property type="match status" value="1"/>
</dbReference>
<dbReference type="InterPro" id="IPR006203">
    <property type="entry name" value="GHMP_knse_ATP-bd_CS"/>
</dbReference>
<dbReference type="SUPFAM" id="SSF54211">
    <property type="entry name" value="Ribosomal protein S5 domain 2-like"/>
    <property type="match status" value="1"/>
</dbReference>
<evidence type="ECO:0000259" key="9">
    <source>
        <dbReference type="Pfam" id="PF08544"/>
    </source>
</evidence>
<evidence type="ECO:0000256" key="3">
    <source>
        <dbReference type="ARBA" id="ARBA00022741"/>
    </source>
</evidence>
<reference evidence="11 12" key="1">
    <citation type="submission" date="2024-04" db="EMBL/GenBank/DDBJ databases">
        <title>whole genome sequencing of Lutimonas vermicola strain IMCC1616.</title>
        <authorList>
            <person name="Bae S.S."/>
        </authorList>
    </citation>
    <scope>NUCLEOTIDE SEQUENCE [LARGE SCALE GENOMIC DNA]</scope>
    <source>
        <strain evidence="11 12">IMCC1616</strain>
    </source>
</reference>
<dbReference type="InterPro" id="IPR019539">
    <property type="entry name" value="GalKase_N"/>
</dbReference>
<keyword evidence="4" id="KW-0418">Kinase</keyword>
<dbReference type="EC" id="2.7.1.6" evidence="7"/>
<dbReference type="InterPro" id="IPR013750">
    <property type="entry name" value="GHMP_kinase_C_dom"/>
</dbReference>
<dbReference type="InterPro" id="IPR014721">
    <property type="entry name" value="Ribsml_uS5_D2-typ_fold_subgr"/>
</dbReference>